<dbReference type="PANTHER" id="PTHR48090">
    <property type="entry name" value="UNDECAPRENYL-PHOSPHATE 4-DEOXY-4-FORMAMIDO-L-ARABINOSE TRANSFERASE-RELATED"/>
    <property type="match status" value="1"/>
</dbReference>
<feature type="transmembrane region" description="Helical" evidence="1">
    <location>
        <begin position="239"/>
        <end position="256"/>
    </location>
</feature>
<evidence type="ECO:0000313" key="4">
    <source>
        <dbReference type="Proteomes" id="UP000649604"/>
    </source>
</evidence>
<dbReference type="InterPro" id="IPR029044">
    <property type="entry name" value="Nucleotide-diphossugar_trans"/>
</dbReference>
<protein>
    <submittedName>
        <fullName evidence="3">Glycosyltransferase</fullName>
    </submittedName>
</protein>
<dbReference type="CDD" id="cd04179">
    <property type="entry name" value="DPM_DPG-synthase_like"/>
    <property type="match status" value="1"/>
</dbReference>
<organism evidence="3 4">
    <name type="scientific">candidate division KSB3 bacterium</name>
    <dbReference type="NCBI Taxonomy" id="2044937"/>
    <lineage>
        <taxon>Bacteria</taxon>
        <taxon>candidate division KSB3</taxon>
    </lineage>
</organism>
<feature type="domain" description="Glycosyltransferase 2-like" evidence="2">
    <location>
        <begin position="10"/>
        <end position="169"/>
    </location>
</feature>
<keyword evidence="1" id="KW-1133">Transmembrane helix</keyword>
<dbReference type="SUPFAM" id="SSF53448">
    <property type="entry name" value="Nucleotide-diphospho-sugar transferases"/>
    <property type="match status" value="1"/>
</dbReference>
<name>A0A9D5Q8A7_9BACT</name>
<dbReference type="InterPro" id="IPR050256">
    <property type="entry name" value="Glycosyltransferase_2"/>
</dbReference>
<dbReference type="InterPro" id="IPR001173">
    <property type="entry name" value="Glyco_trans_2-like"/>
</dbReference>
<sequence>MKGETSVSLSVIIPVFNEEIIVQKTLIDLYNILINSHIEEFEIIVVDDGSYDNTAREISTSKIPCTVLTHQENRGYGAALKTGLRHANYATIAITDADGTYPNEKIPEMYTYYQERTLDMLVGSRTGKEVSYPFLRKIPKFVIIRMANYIADTTIPDINSGLRIFDKEIALQFFNLYPNGFSFTITITMAMLCRGYDVEYMAINYLVRTGVSKISPIKDTLEFFNLLSKIAIFFDPMKFFMPFVCLLTLISLIFLIKDIFIVHNLSQSSVLFPILTVLIFSMGLIADMISKK</sequence>
<evidence type="ECO:0000259" key="2">
    <source>
        <dbReference type="Pfam" id="PF00535"/>
    </source>
</evidence>
<keyword evidence="1" id="KW-0812">Transmembrane</keyword>
<dbReference type="Pfam" id="PF00535">
    <property type="entry name" value="Glycos_transf_2"/>
    <property type="match status" value="1"/>
</dbReference>
<dbReference type="Proteomes" id="UP000649604">
    <property type="component" value="Unassembled WGS sequence"/>
</dbReference>
<feature type="transmembrane region" description="Helical" evidence="1">
    <location>
        <begin position="268"/>
        <end position="289"/>
    </location>
</feature>
<dbReference type="EMBL" id="WJJP01000691">
    <property type="protein sequence ID" value="MBD3327132.1"/>
    <property type="molecule type" value="Genomic_DNA"/>
</dbReference>
<dbReference type="Gene3D" id="3.90.550.10">
    <property type="entry name" value="Spore Coat Polysaccharide Biosynthesis Protein SpsA, Chain A"/>
    <property type="match status" value="1"/>
</dbReference>
<gene>
    <name evidence="3" type="ORF">GF339_21270</name>
</gene>
<keyword evidence="1" id="KW-0472">Membrane</keyword>
<comment type="caution">
    <text evidence="3">The sequence shown here is derived from an EMBL/GenBank/DDBJ whole genome shotgun (WGS) entry which is preliminary data.</text>
</comment>
<dbReference type="PANTHER" id="PTHR48090:SF7">
    <property type="entry name" value="RFBJ PROTEIN"/>
    <property type="match status" value="1"/>
</dbReference>
<accession>A0A9D5Q8A7</accession>
<evidence type="ECO:0000313" key="3">
    <source>
        <dbReference type="EMBL" id="MBD3327132.1"/>
    </source>
</evidence>
<dbReference type="AlphaFoldDB" id="A0A9D5Q8A7"/>
<reference evidence="3" key="1">
    <citation type="submission" date="2019-11" db="EMBL/GenBank/DDBJ databases">
        <title>Microbial mats filling the niche in hypersaline microbial mats.</title>
        <authorList>
            <person name="Wong H.L."/>
            <person name="Macleod F.I."/>
            <person name="White R.A. III"/>
            <person name="Burns B.P."/>
        </authorList>
    </citation>
    <scope>NUCLEOTIDE SEQUENCE</scope>
    <source>
        <strain evidence="3">Rbin_158</strain>
    </source>
</reference>
<evidence type="ECO:0000256" key="1">
    <source>
        <dbReference type="SAM" id="Phobius"/>
    </source>
</evidence>
<proteinExistence type="predicted"/>